<dbReference type="InterPro" id="IPR007698">
    <property type="entry name" value="AlaDH/PNT_NAD(H)-bd"/>
</dbReference>
<feature type="domain" description="Alanine dehydrogenase/pyridine nucleotide transhydrogenase NAD(H)-binding" evidence="7">
    <location>
        <begin position="149"/>
        <end position="297"/>
    </location>
</feature>
<sequence length="406" mass="43803">MIIGVPKEIKNNENRVALTPAGVAELRKTGHTVYVQASAGEGSGFTDEEYTRAGATLLPTIEEVYGIAEMIVKVKEPIAPEYNLIKENQLLFTYFHFASSEDLTRAMIERKAVCLAYETVEKADRSLPLLVPMSEVAGRMAVQQGAKYLEKPMKGRGILLGGVPGVKPANVLILGGGIVGTQAAKMAAGLGSHVTIMDVSLPRLRYLSDIMPPNVVTEMSNEYNIREAVKTADLIVGAVLIPGAKAPHLITRDMLKTMRPGTVLVDVAVDQGGCIETCTPTTHENPTYIIDDVVHYCVANMPGAVPYTSTLALTNATLPYAIQLANKGWQQACRDNNELLLGLNVVNGKVVYKGVADAFGLADFIQQTLGAEALLPRPFYRYSSNSPCHSSSRDPVNTGALARRYQ</sequence>
<dbReference type="CDD" id="cd05305">
    <property type="entry name" value="L-AlaDH"/>
    <property type="match status" value="1"/>
</dbReference>
<dbReference type="PANTHER" id="PTHR42795:SF1">
    <property type="entry name" value="ALANINE DEHYDROGENASE"/>
    <property type="match status" value="1"/>
</dbReference>
<organism evidence="9 10">
    <name type="scientific">Nibrella saemangeumensis</name>
    <dbReference type="NCBI Taxonomy" id="1084526"/>
    <lineage>
        <taxon>Bacteria</taxon>
        <taxon>Pseudomonadati</taxon>
        <taxon>Bacteroidota</taxon>
        <taxon>Cytophagia</taxon>
        <taxon>Cytophagales</taxon>
        <taxon>Spirosomataceae</taxon>
        <taxon>Nibrella</taxon>
    </lineage>
</organism>
<dbReference type="InterPro" id="IPR008142">
    <property type="entry name" value="AlaDH/PNT_CS1"/>
</dbReference>
<dbReference type="PROSITE" id="PS00836">
    <property type="entry name" value="ALADH_PNT_1"/>
    <property type="match status" value="1"/>
</dbReference>
<keyword evidence="10" id="KW-1185">Reference proteome</keyword>
<evidence type="ECO:0000256" key="4">
    <source>
        <dbReference type="ARBA" id="ARBA00023027"/>
    </source>
</evidence>
<feature type="region of interest" description="Disordered" evidence="6">
    <location>
        <begin position="384"/>
        <end position="406"/>
    </location>
</feature>
<evidence type="ECO:0000313" key="10">
    <source>
        <dbReference type="Proteomes" id="UP001501175"/>
    </source>
</evidence>
<dbReference type="InterPro" id="IPR036291">
    <property type="entry name" value="NAD(P)-bd_dom_sf"/>
</dbReference>
<name>A0ABP8N4D4_9BACT</name>
<evidence type="ECO:0000313" key="9">
    <source>
        <dbReference type="EMBL" id="GAA4459669.1"/>
    </source>
</evidence>
<dbReference type="PANTHER" id="PTHR42795">
    <property type="entry name" value="ALANINE DEHYDROGENASE"/>
    <property type="match status" value="1"/>
</dbReference>
<dbReference type="NCBIfam" id="TIGR00518">
    <property type="entry name" value="alaDH"/>
    <property type="match status" value="1"/>
</dbReference>
<comment type="catalytic activity">
    <reaction evidence="5">
        <text>L-alanine + NAD(+) + H2O = pyruvate + NH4(+) + NADH + H(+)</text>
        <dbReference type="Rhea" id="RHEA:18405"/>
        <dbReference type="ChEBI" id="CHEBI:15361"/>
        <dbReference type="ChEBI" id="CHEBI:15377"/>
        <dbReference type="ChEBI" id="CHEBI:15378"/>
        <dbReference type="ChEBI" id="CHEBI:28938"/>
        <dbReference type="ChEBI" id="CHEBI:57540"/>
        <dbReference type="ChEBI" id="CHEBI:57945"/>
        <dbReference type="ChEBI" id="CHEBI:57972"/>
        <dbReference type="EC" id="1.4.1.1"/>
    </reaction>
</comment>
<reference evidence="10" key="1">
    <citation type="journal article" date="2019" name="Int. J. Syst. Evol. Microbiol.">
        <title>The Global Catalogue of Microorganisms (GCM) 10K type strain sequencing project: providing services to taxonomists for standard genome sequencing and annotation.</title>
        <authorList>
            <consortium name="The Broad Institute Genomics Platform"/>
            <consortium name="The Broad Institute Genome Sequencing Center for Infectious Disease"/>
            <person name="Wu L."/>
            <person name="Ma J."/>
        </authorList>
    </citation>
    <scope>NUCLEOTIDE SEQUENCE [LARGE SCALE GENOMIC DNA]</scope>
    <source>
        <strain evidence="10">JCM 17927</strain>
    </source>
</reference>
<dbReference type="InterPro" id="IPR008141">
    <property type="entry name" value="Ala_DH"/>
</dbReference>
<dbReference type="Gene3D" id="3.40.50.720">
    <property type="entry name" value="NAD(P)-binding Rossmann-like Domain"/>
    <property type="match status" value="2"/>
</dbReference>
<proteinExistence type="inferred from homology"/>
<dbReference type="InterPro" id="IPR007886">
    <property type="entry name" value="AlaDH/PNT_N"/>
</dbReference>
<dbReference type="EMBL" id="BAABHD010000032">
    <property type="protein sequence ID" value="GAA4459669.1"/>
    <property type="molecule type" value="Genomic_DNA"/>
</dbReference>
<dbReference type="PRINTS" id="PR00411">
    <property type="entry name" value="PNDRDTASEI"/>
</dbReference>
<dbReference type="Pfam" id="PF01262">
    <property type="entry name" value="AlaDh_PNT_C"/>
    <property type="match status" value="1"/>
</dbReference>
<accession>A0ABP8N4D4</accession>
<dbReference type="EC" id="1.4.1.1" evidence="2 5"/>
<evidence type="ECO:0000259" key="7">
    <source>
        <dbReference type="SMART" id="SM01002"/>
    </source>
</evidence>
<evidence type="ECO:0000256" key="2">
    <source>
        <dbReference type="ARBA" id="ARBA00012897"/>
    </source>
</evidence>
<dbReference type="SUPFAM" id="SSF52283">
    <property type="entry name" value="Formate/glycerate dehydrogenase catalytic domain-like"/>
    <property type="match status" value="1"/>
</dbReference>
<evidence type="ECO:0000256" key="1">
    <source>
        <dbReference type="ARBA" id="ARBA00005689"/>
    </source>
</evidence>
<evidence type="ECO:0000256" key="3">
    <source>
        <dbReference type="ARBA" id="ARBA00023002"/>
    </source>
</evidence>
<evidence type="ECO:0000259" key="8">
    <source>
        <dbReference type="SMART" id="SM01003"/>
    </source>
</evidence>
<comment type="caution">
    <text evidence="9">The sequence shown here is derived from an EMBL/GenBank/DDBJ whole genome shotgun (WGS) entry which is preliminary data.</text>
</comment>
<evidence type="ECO:0000256" key="5">
    <source>
        <dbReference type="PIRNR" id="PIRNR000183"/>
    </source>
</evidence>
<dbReference type="SMART" id="SM01002">
    <property type="entry name" value="AlaDh_PNT_C"/>
    <property type="match status" value="1"/>
</dbReference>
<dbReference type="PIRSF" id="PIRSF000183">
    <property type="entry name" value="Alanine_dh"/>
    <property type="match status" value="1"/>
</dbReference>
<dbReference type="SMART" id="SM01003">
    <property type="entry name" value="AlaDh_PNT_N"/>
    <property type="match status" value="1"/>
</dbReference>
<feature type="domain" description="Alanine dehydrogenase/pyridine nucleotide transhydrogenase N-terminal" evidence="8">
    <location>
        <begin position="4"/>
        <end position="137"/>
    </location>
</feature>
<dbReference type="SUPFAM" id="SSF51735">
    <property type="entry name" value="NAD(P)-binding Rossmann-fold domains"/>
    <property type="match status" value="1"/>
</dbReference>
<feature type="compositionally biased region" description="Polar residues" evidence="6">
    <location>
        <begin position="384"/>
        <end position="395"/>
    </location>
</feature>
<keyword evidence="3 5" id="KW-0560">Oxidoreductase</keyword>
<protein>
    <recommendedName>
        <fullName evidence="2 5">Alanine dehydrogenase</fullName>
        <ecNumber evidence="2 5">1.4.1.1</ecNumber>
    </recommendedName>
</protein>
<dbReference type="Proteomes" id="UP001501175">
    <property type="component" value="Unassembled WGS sequence"/>
</dbReference>
<keyword evidence="4 5" id="KW-0520">NAD</keyword>
<dbReference type="Pfam" id="PF05222">
    <property type="entry name" value="AlaDh_PNT_N"/>
    <property type="match status" value="1"/>
</dbReference>
<evidence type="ECO:0000256" key="6">
    <source>
        <dbReference type="SAM" id="MobiDB-lite"/>
    </source>
</evidence>
<gene>
    <name evidence="9" type="primary">ald</name>
    <name evidence="9" type="ORF">GCM10023189_33680</name>
</gene>
<comment type="similarity">
    <text evidence="1 5">Belongs to the AlaDH/PNT family.</text>
</comment>